<keyword evidence="2" id="KW-0040">ANK repeat</keyword>
<dbReference type="Gene3D" id="3.40.50.300">
    <property type="entry name" value="P-loop containing nucleotide triphosphate hydrolases"/>
    <property type="match status" value="1"/>
</dbReference>
<dbReference type="InterPro" id="IPR044736">
    <property type="entry name" value="Gid1/RanBPM/SPLA_SPRY"/>
</dbReference>
<evidence type="ECO:0000256" key="3">
    <source>
        <dbReference type="SAM" id="MobiDB-lite"/>
    </source>
</evidence>
<sequence length="2054" mass="230947">MAIVRKDSEATQNQAVGELENDEKIDSNPSFDPHRYSKGPLKEELTLEKSECWREGRKRFTNRLTDGKEPDKALAVEMNRFFDKTRTLQKTIDRCEEIQANAEKRSDSVGNLVDVLSSFKTIGDNVLSNAPDTIGAVWFAIGFVIKYLHSASRQIVADHGETCRIVADVYNQVSKIAIASLLYEERCSRLEPRDNGDGNLAALEKIIVDNIAALICEILEFFWNTQRWAVKLQSTSTEPGKDDELLEPKLTRAPTMRVESGTKAKTKGFGHAIGQSVKTAGKKAGGVLKDSVRTGIDAVKSGRDKIIEALTGELKEKAQNILLLYDALHADGSVHFEQTVWDSMQNMNEDVRNHLKDFKTGLDNSLQSLQVELRFNSPTDSMKRFEEKQDIGLENDVNILKGVQDVQEGIKILQEAKKSQIFERYITCFRRSEAHENLIQTLRTKKDQDGAANDRSWLLKQEVYKNWKSCSPKSSKIICLKAERGHGKTMTLLSVTSDLETYSDLKPDSTFVLRFFFKLGDSELQSILRAFESLLRQLLRKFSDGEASQTHDEKLERICKVLEENGIEKICQETQNITIKNDAAVSEENKNPMLIGKMISQISTELNLRLYIVLDALDECHDLKVSNIARCLKDLAYSEASNIWVIVSTRTSSQSKTDIEEELQQNGVALDRSIVQQNSPSADIVTLSNKENTEELQRFLELKLRDLVSRRVRNSTDVPNIAELGVGNFTSSGTANEVMNNMVGSLAKDINKIVHGDFSYANMLIANLQEPSKRTLKARIKELEGRGLEDMYKRNLDVLSPGKRSLILFALKWVVWSVSDITAIEIAEHYKEVYHETEEPDGNFIQPDYDPSDDPEIREIISHLRTAGHDFFSFSGDNDPVTAHASVGEWIRKGSSRPVNLVGSEACIVKSVGGRLVFEIAVPSESIPKDHNELSELMSEEASHLSIASDILRALTSKSFHARHMPWNPPKESAERYWNKMFPELQEIKDSIKDDNQPKGNQGGHEGESSKRRRYEIRHWHDHIKALQQHQRGDIFEEVKNSKWDSLRSLLEKFMKPDSWCRWCVQRNLFDGLGKMSYLPNFYQGPIHVASQLDLRFLIVHIYTSKKAEDHRNNPYKKVGPGQSTAESVSEDDGILDQCDGFGLTPLVLAIRDPKTVECLLNAGAKADKIYHVITVYTNPDGTDMDPAGINTAPAGPGSTPLETALRLARRAEAKDHMESLETMELLLKYGAKDRISAVLKDIIPWAMEEGEDSTKEIVTELQKKYSEITATVLKIHDHENEPLDVKTLYLSAMTAIAKFPTQAQAIWDRAEYLLKLGEDVAGIQDANTLTPLHVLVRAVYDYPDHAETFIPLIEQLVKRGADPLVSFTGSKWDIHFGNPVLLAVQTRNSKLIDIFLQQGEGAFLKKSLSGACVMHYFFRGEHKAMSEEDREIFQLLANLSPRSEALTTDEAYIDSSPRPVESDTNRNDTTKVPYFINAEDNDSREPLSWAVRYCDKDGVNLLLQNGADVNDGDEQGRTALYYLAQSPANFTDSIAILQDLHKFGADMRISTIRQVTVFAEAVYRQPPPVIREFIRILPRIDHRQKVESGYEHCAQESGGIDKDYLLQADDEGRNFLHWAADRKDRDKVDISDILEELIQSLAEDVRRKLLSQETSSRYTPLTLAAHQLNFPLINMLLKYSSAEEQILIEPQGSGGKSPLQAIAENLGKLDYKISRAKNDEETEGKEESLEPSSTNPQNKNEAEKSSGKCLNRIDYESTMIALLSMSNSNTEDNSILIRLRGFAIQMSWFQFLQELEARTGITLETLDGHGWNAFHIARYHGIDSSLIGGAPGAEPGDSPPGPMKLQTNSLGVADISQDGLEITSLSEETLVVEADHPINLFSGRYYFEVQVKIITQSAGDRDSLFGFRYPWSIGIIPLYEVFGLRNSKGTIGRHFRLEWLGDVGLVYYKEDPSNSASALARLSRWGQGRIKNMDTVGFGIDRETDSVFFTKNGEPVGILNAHLEGRCIPAFSVPRKCSARINFGGESFRYVGWEGNIEDIEASVKNSGYMTEY</sequence>
<dbReference type="Gene3D" id="1.25.40.20">
    <property type="entry name" value="Ankyrin repeat-containing domain"/>
    <property type="match status" value="3"/>
</dbReference>
<dbReference type="InterPro" id="IPR036770">
    <property type="entry name" value="Ankyrin_rpt-contain_sf"/>
</dbReference>
<dbReference type="CDD" id="cd12885">
    <property type="entry name" value="SPRY_RanBP_like"/>
    <property type="match status" value="1"/>
</dbReference>
<organism evidence="5 6">
    <name type="scientific">Orbilia oligospora</name>
    <name type="common">Nematode-trapping fungus</name>
    <name type="synonym">Arthrobotrys oligospora</name>
    <dbReference type="NCBI Taxonomy" id="2813651"/>
    <lineage>
        <taxon>Eukaryota</taxon>
        <taxon>Fungi</taxon>
        <taxon>Dikarya</taxon>
        <taxon>Ascomycota</taxon>
        <taxon>Pezizomycotina</taxon>
        <taxon>Orbiliomycetes</taxon>
        <taxon>Orbiliales</taxon>
        <taxon>Orbiliaceae</taxon>
        <taxon>Orbilia</taxon>
    </lineage>
</organism>
<keyword evidence="1" id="KW-0677">Repeat</keyword>
<accession>A0A7C8NX44</accession>
<name>A0A7C8NX44_ORBOL</name>
<comment type="caution">
    <text evidence="5">The sequence shown here is derived from an EMBL/GenBank/DDBJ whole genome shotgun (WGS) entry which is preliminary data.</text>
</comment>
<reference evidence="5 6" key="1">
    <citation type="submission" date="2019-06" db="EMBL/GenBank/DDBJ databases">
        <authorList>
            <person name="Palmer J.M."/>
        </authorList>
    </citation>
    <scope>NUCLEOTIDE SEQUENCE [LARGE SCALE GENOMIC DNA]</scope>
    <source>
        <strain evidence="5 6">TWF703</strain>
    </source>
</reference>
<dbReference type="SUPFAM" id="SSF49899">
    <property type="entry name" value="Concanavalin A-like lectins/glucanases"/>
    <property type="match status" value="1"/>
</dbReference>
<feature type="domain" description="B30.2/SPRY" evidence="4">
    <location>
        <begin position="1823"/>
        <end position="2029"/>
    </location>
</feature>
<dbReference type="InterPro" id="IPR043136">
    <property type="entry name" value="B30.2/SPRY_sf"/>
</dbReference>
<feature type="region of interest" description="Disordered" evidence="3">
    <location>
        <begin position="1"/>
        <end position="41"/>
    </location>
</feature>
<protein>
    <recommendedName>
        <fullName evidence="4">B30.2/SPRY domain-containing protein</fullName>
    </recommendedName>
</protein>
<feature type="repeat" description="ANK" evidence="2">
    <location>
        <begin position="1483"/>
        <end position="1515"/>
    </location>
</feature>
<proteinExistence type="predicted"/>
<dbReference type="SUPFAM" id="SSF48403">
    <property type="entry name" value="Ankyrin repeat"/>
    <property type="match status" value="1"/>
</dbReference>
<evidence type="ECO:0000259" key="4">
    <source>
        <dbReference type="PROSITE" id="PS50188"/>
    </source>
</evidence>
<dbReference type="InterPro" id="IPR003877">
    <property type="entry name" value="SPRY_dom"/>
</dbReference>
<dbReference type="Pfam" id="PF24883">
    <property type="entry name" value="NPHP3_N"/>
    <property type="match status" value="1"/>
</dbReference>
<dbReference type="PROSITE" id="PS50188">
    <property type="entry name" value="B302_SPRY"/>
    <property type="match status" value="1"/>
</dbReference>
<dbReference type="SMART" id="SM00248">
    <property type="entry name" value="ANK"/>
    <property type="match status" value="7"/>
</dbReference>
<dbReference type="PANTHER" id="PTHR10039:SF14">
    <property type="entry name" value="NACHT DOMAIN-CONTAINING PROTEIN"/>
    <property type="match status" value="1"/>
</dbReference>
<gene>
    <name evidence="5" type="ORF">TWF703_007000</name>
</gene>
<dbReference type="InterPro" id="IPR056884">
    <property type="entry name" value="NPHP3-like_N"/>
</dbReference>
<dbReference type="InterPro" id="IPR013320">
    <property type="entry name" value="ConA-like_dom_sf"/>
</dbReference>
<dbReference type="PROSITE" id="PS50297">
    <property type="entry name" value="ANK_REP_REGION"/>
    <property type="match status" value="1"/>
</dbReference>
<dbReference type="PANTHER" id="PTHR10039">
    <property type="entry name" value="AMELOGENIN"/>
    <property type="match status" value="1"/>
</dbReference>
<evidence type="ECO:0000256" key="2">
    <source>
        <dbReference type="PROSITE-ProRule" id="PRU00023"/>
    </source>
</evidence>
<evidence type="ECO:0000313" key="6">
    <source>
        <dbReference type="Proteomes" id="UP000480548"/>
    </source>
</evidence>
<dbReference type="InterPro" id="IPR001870">
    <property type="entry name" value="B30.2/SPRY"/>
</dbReference>
<evidence type="ECO:0000313" key="5">
    <source>
        <dbReference type="EMBL" id="KAF3133158.1"/>
    </source>
</evidence>
<dbReference type="Proteomes" id="UP000480548">
    <property type="component" value="Unassembled WGS sequence"/>
</dbReference>
<feature type="region of interest" description="Disordered" evidence="3">
    <location>
        <begin position="991"/>
        <end position="1012"/>
    </location>
</feature>
<feature type="compositionally biased region" description="Polar residues" evidence="3">
    <location>
        <begin position="1731"/>
        <end position="1740"/>
    </location>
</feature>
<dbReference type="InterPro" id="IPR027417">
    <property type="entry name" value="P-loop_NTPase"/>
</dbReference>
<dbReference type="Pfam" id="PF00622">
    <property type="entry name" value="SPRY"/>
    <property type="match status" value="1"/>
</dbReference>
<evidence type="ECO:0000256" key="1">
    <source>
        <dbReference type="ARBA" id="ARBA00022737"/>
    </source>
</evidence>
<feature type="compositionally biased region" description="Basic and acidic residues" evidence="3">
    <location>
        <begin position="22"/>
        <end position="41"/>
    </location>
</feature>
<dbReference type="Pfam" id="PF00023">
    <property type="entry name" value="Ank"/>
    <property type="match status" value="1"/>
</dbReference>
<dbReference type="Gene3D" id="2.60.120.920">
    <property type="match status" value="1"/>
</dbReference>
<dbReference type="PROSITE" id="PS50088">
    <property type="entry name" value="ANK_REPEAT"/>
    <property type="match status" value="1"/>
</dbReference>
<dbReference type="InterPro" id="IPR002110">
    <property type="entry name" value="Ankyrin_rpt"/>
</dbReference>
<feature type="region of interest" description="Disordered" evidence="3">
    <location>
        <begin position="1718"/>
        <end position="1747"/>
    </location>
</feature>
<dbReference type="EMBL" id="WIQZ01000041">
    <property type="protein sequence ID" value="KAF3133158.1"/>
    <property type="molecule type" value="Genomic_DNA"/>
</dbReference>